<accession>A0A699HNC3</accession>
<proteinExistence type="predicted"/>
<protein>
    <submittedName>
        <fullName evidence="1">Uncharacterized protein</fullName>
    </submittedName>
</protein>
<gene>
    <name evidence="1" type="ORF">Tci_424509</name>
</gene>
<name>A0A699HNC3_TANCI</name>
<dbReference type="AlphaFoldDB" id="A0A699HNC3"/>
<dbReference type="EMBL" id="BKCJ010185935">
    <property type="protein sequence ID" value="GEY52535.1"/>
    <property type="molecule type" value="Genomic_DNA"/>
</dbReference>
<organism evidence="1">
    <name type="scientific">Tanacetum cinerariifolium</name>
    <name type="common">Dalmatian daisy</name>
    <name type="synonym">Chrysanthemum cinerariifolium</name>
    <dbReference type="NCBI Taxonomy" id="118510"/>
    <lineage>
        <taxon>Eukaryota</taxon>
        <taxon>Viridiplantae</taxon>
        <taxon>Streptophyta</taxon>
        <taxon>Embryophyta</taxon>
        <taxon>Tracheophyta</taxon>
        <taxon>Spermatophyta</taxon>
        <taxon>Magnoliopsida</taxon>
        <taxon>eudicotyledons</taxon>
        <taxon>Gunneridae</taxon>
        <taxon>Pentapetalae</taxon>
        <taxon>asterids</taxon>
        <taxon>campanulids</taxon>
        <taxon>Asterales</taxon>
        <taxon>Asteraceae</taxon>
        <taxon>Asteroideae</taxon>
        <taxon>Anthemideae</taxon>
        <taxon>Anthemidinae</taxon>
        <taxon>Tanacetum</taxon>
    </lineage>
</organism>
<comment type="caution">
    <text evidence="1">The sequence shown here is derived from an EMBL/GenBank/DDBJ whole genome shotgun (WGS) entry which is preliminary data.</text>
</comment>
<evidence type="ECO:0000313" key="1">
    <source>
        <dbReference type="EMBL" id="GEY52535.1"/>
    </source>
</evidence>
<sequence>MGCDEEIDDILRIRLCKAGSDEEIFTLVAWMRVLNINELIYAEFCHEFYSTCEFNKVCADDELQTTKIVKFRLGGRAHSLTLLEFSQRLGLYQAVKLEDEGFNVYFEGALRSDEHFNAQEYWMGRVEIRQEAIEWMEYGSHITGTGTGRECLCLWLGFMVFYCREPTTHLVMLSRNMTSIISSTHLRHHSIHHSISSSSMMMMSSVKTT</sequence>
<reference evidence="1" key="1">
    <citation type="journal article" date="2019" name="Sci. Rep.">
        <title>Draft genome of Tanacetum cinerariifolium, the natural source of mosquito coil.</title>
        <authorList>
            <person name="Yamashiro T."/>
            <person name="Shiraishi A."/>
            <person name="Satake H."/>
            <person name="Nakayama K."/>
        </authorList>
    </citation>
    <scope>NUCLEOTIDE SEQUENCE</scope>
</reference>